<dbReference type="Proteomes" id="UP000260351">
    <property type="component" value="Unassembled WGS sequence"/>
</dbReference>
<feature type="transmembrane region" description="Helical" evidence="1">
    <location>
        <begin position="63"/>
        <end position="85"/>
    </location>
</feature>
<sequence>MQIYWTLKSVPELEDAPRRERGRRWQRAYHKTLRHGVTWISLLLCALLGAIDAYLGQSLGSGIAGAMIGGAAGGFVFFQITTFVARKHHPAILLGEDEKGSNAPRG</sequence>
<keyword evidence="1" id="KW-0472">Membrane</keyword>
<comment type="caution">
    <text evidence="2">The sequence shown here is derived from an EMBL/GenBank/DDBJ whole genome shotgun (WGS) entry which is preliminary data.</text>
</comment>
<proteinExistence type="predicted"/>
<dbReference type="EMBL" id="QUZK01000017">
    <property type="protein sequence ID" value="RFF31676.1"/>
    <property type="molecule type" value="Genomic_DNA"/>
</dbReference>
<keyword evidence="1" id="KW-1133">Transmembrane helix</keyword>
<evidence type="ECO:0000313" key="3">
    <source>
        <dbReference type="Proteomes" id="UP000260351"/>
    </source>
</evidence>
<accession>A0A3E1KB27</accession>
<name>A0A3E1KB27_9GAMM</name>
<gene>
    <name evidence="2" type="ORF">DZC52_03815</name>
</gene>
<keyword evidence="3" id="KW-1185">Reference proteome</keyword>
<dbReference type="RefSeq" id="WP_116649802.1">
    <property type="nucleotide sequence ID" value="NZ_QUZK01000017.1"/>
</dbReference>
<protein>
    <submittedName>
        <fullName evidence="2">Uncharacterized protein</fullName>
    </submittedName>
</protein>
<keyword evidence="1" id="KW-0812">Transmembrane</keyword>
<evidence type="ECO:0000313" key="2">
    <source>
        <dbReference type="EMBL" id="RFF31676.1"/>
    </source>
</evidence>
<feature type="transmembrane region" description="Helical" evidence="1">
    <location>
        <begin position="33"/>
        <end position="51"/>
    </location>
</feature>
<evidence type="ECO:0000256" key="1">
    <source>
        <dbReference type="SAM" id="Phobius"/>
    </source>
</evidence>
<organism evidence="2 3">
    <name type="scientific">Wenzhouxiangella sediminis</name>
    <dbReference type="NCBI Taxonomy" id="1792836"/>
    <lineage>
        <taxon>Bacteria</taxon>
        <taxon>Pseudomonadati</taxon>
        <taxon>Pseudomonadota</taxon>
        <taxon>Gammaproteobacteria</taxon>
        <taxon>Chromatiales</taxon>
        <taxon>Wenzhouxiangellaceae</taxon>
        <taxon>Wenzhouxiangella</taxon>
    </lineage>
</organism>
<dbReference type="AlphaFoldDB" id="A0A3E1KB27"/>
<reference evidence="2 3" key="1">
    <citation type="submission" date="2018-08" db="EMBL/GenBank/DDBJ databases">
        <title>Wenzhouxiangella salilacus sp. nov., a novel bacterium isolated from a saline lake in Xinjiang Province, China.</title>
        <authorList>
            <person name="Han S."/>
        </authorList>
    </citation>
    <scope>NUCLEOTIDE SEQUENCE [LARGE SCALE GENOMIC DNA]</scope>
    <source>
        <strain evidence="2 3">XDB06</strain>
    </source>
</reference>
<dbReference type="OrthoDB" id="6630452at2"/>